<protein>
    <recommendedName>
        <fullName evidence="3">F-box domain-containing protein</fullName>
    </recommendedName>
</protein>
<reference evidence="1 2" key="1">
    <citation type="journal article" date="2024" name="J Genomics">
        <title>Draft genome sequencing and assembly of Favolaschia claudopus CIRM-BRFM 2984 isolated from oak limbs.</title>
        <authorList>
            <person name="Navarro D."/>
            <person name="Drula E."/>
            <person name="Chaduli D."/>
            <person name="Cazenave R."/>
            <person name="Ahrendt S."/>
            <person name="Wang J."/>
            <person name="Lipzen A."/>
            <person name="Daum C."/>
            <person name="Barry K."/>
            <person name="Grigoriev I.V."/>
            <person name="Favel A."/>
            <person name="Rosso M.N."/>
            <person name="Martin F."/>
        </authorList>
    </citation>
    <scope>NUCLEOTIDE SEQUENCE [LARGE SCALE GENOMIC DNA]</scope>
    <source>
        <strain evidence="1 2">CIRM-BRFM 2984</strain>
    </source>
</reference>
<proteinExistence type="predicted"/>
<dbReference type="AlphaFoldDB" id="A0AAW0AEJ4"/>
<comment type="caution">
    <text evidence="1">The sequence shown here is derived from an EMBL/GenBank/DDBJ whole genome shotgun (WGS) entry which is preliminary data.</text>
</comment>
<organism evidence="1 2">
    <name type="scientific">Favolaschia claudopus</name>
    <dbReference type="NCBI Taxonomy" id="2862362"/>
    <lineage>
        <taxon>Eukaryota</taxon>
        <taxon>Fungi</taxon>
        <taxon>Dikarya</taxon>
        <taxon>Basidiomycota</taxon>
        <taxon>Agaricomycotina</taxon>
        <taxon>Agaricomycetes</taxon>
        <taxon>Agaricomycetidae</taxon>
        <taxon>Agaricales</taxon>
        <taxon>Marasmiineae</taxon>
        <taxon>Mycenaceae</taxon>
        <taxon>Favolaschia</taxon>
    </lineage>
</organism>
<keyword evidence="2" id="KW-1185">Reference proteome</keyword>
<evidence type="ECO:0008006" key="3">
    <source>
        <dbReference type="Google" id="ProtNLM"/>
    </source>
</evidence>
<dbReference type="Proteomes" id="UP001362999">
    <property type="component" value="Unassembled WGS sequence"/>
</dbReference>
<dbReference type="InterPro" id="IPR032675">
    <property type="entry name" value="LRR_dom_sf"/>
</dbReference>
<dbReference type="EMBL" id="JAWWNJ010000069">
    <property type="protein sequence ID" value="KAK7007763.1"/>
    <property type="molecule type" value="Genomic_DNA"/>
</dbReference>
<evidence type="ECO:0000313" key="1">
    <source>
        <dbReference type="EMBL" id="KAK7007763.1"/>
    </source>
</evidence>
<accession>A0AAW0AEJ4</accession>
<gene>
    <name evidence="1" type="ORF">R3P38DRAFT_3280970</name>
</gene>
<dbReference type="Gene3D" id="3.80.10.10">
    <property type="entry name" value="Ribonuclease Inhibitor"/>
    <property type="match status" value="1"/>
</dbReference>
<sequence>MHRCWKIAELVHLIFNELDPHLDGIYHVHGPLRANAMALYRLAQTCRRFSEPALDVLWKANEGLILLLKCLPAHSWEIRDWRFTIVSPLAFEDWERCLAHSKRVRTFSAHNGTITLDSSALESMISLPPGTVLPNVTGLSCCSSSTLFSYLPFLIGPRVRTGAILIDGPAFRSSALQSFASRFRFLQSVKVVVGPIERPLSLNSISSFITQMASPRMLDVHGLDHQAYRHITSFSNLVNLIISDIIEMPFPNPGRPSPETAFPALRELKIMVSNTLFAINFLSVFHDAPLTSLSISTTENSTPTNAFVLLSAICIACAIPQLACLHVFLCECNDPMYDDTRLYTLPFDFIRPLLAYPNLRSLSLACPVGFELHDISVETMARAWPLLDTLSLVGDLSEVATPRSRPTLTSLATLSQLCPKLHTVWLAVDAMSVPRVPCDGRGKTAAFTWYPLDSPIHRPADVAGFRRATLPGLRIDSRRRSWRDVGTFLVA</sequence>
<name>A0AAW0AEJ4_9AGAR</name>
<evidence type="ECO:0000313" key="2">
    <source>
        <dbReference type="Proteomes" id="UP001362999"/>
    </source>
</evidence>